<protein>
    <submittedName>
        <fullName evidence="1">Uncharacterized protein</fullName>
    </submittedName>
</protein>
<accession>A0A518D7H1</accession>
<organism evidence="1 2">
    <name type="scientific">Pirellulimonas nuda</name>
    <dbReference type="NCBI Taxonomy" id="2528009"/>
    <lineage>
        <taxon>Bacteria</taxon>
        <taxon>Pseudomonadati</taxon>
        <taxon>Planctomycetota</taxon>
        <taxon>Planctomycetia</taxon>
        <taxon>Pirellulales</taxon>
        <taxon>Lacipirellulaceae</taxon>
        <taxon>Pirellulimonas</taxon>
    </lineage>
</organism>
<gene>
    <name evidence="1" type="ORF">Pla175_07870</name>
</gene>
<proteinExistence type="predicted"/>
<sequence>MFPGHAEMIHFTCDLCHRAIDCEDEVRYVVRLEVYASLDADADPGEERDHLQEIEDILEGVDDLSDPDVGADVYHQARYDLCSACRKRFVKNPLGRGVAANLDFSNN</sequence>
<dbReference type="EMBL" id="CP036291">
    <property type="protein sequence ID" value="QDU87427.1"/>
    <property type="molecule type" value="Genomic_DNA"/>
</dbReference>
<evidence type="ECO:0000313" key="1">
    <source>
        <dbReference type="EMBL" id="QDU87427.1"/>
    </source>
</evidence>
<evidence type="ECO:0000313" key="2">
    <source>
        <dbReference type="Proteomes" id="UP000317429"/>
    </source>
</evidence>
<reference evidence="1 2" key="1">
    <citation type="submission" date="2019-02" db="EMBL/GenBank/DDBJ databases">
        <title>Deep-cultivation of Planctomycetes and their phenomic and genomic characterization uncovers novel biology.</title>
        <authorList>
            <person name="Wiegand S."/>
            <person name="Jogler M."/>
            <person name="Boedeker C."/>
            <person name="Pinto D."/>
            <person name="Vollmers J."/>
            <person name="Rivas-Marin E."/>
            <person name="Kohn T."/>
            <person name="Peeters S.H."/>
            <person name="Heuer A."/>
            <person name="Rast P."/>
            <person name="Oberbeckmann S."/>
            <person name="Bunk B."/>
            <person name="Jeske O."/>
            <person name="Meyerdierks A."/>
            <person name="Storesund J.E."/>
            <person name="Kallscheuer N."/>
            <person name="Luecker S."/>
            <person name="Lage O.M."/>
            <person name="Pohl T."/>
            <person name="Merkel B.J."/>
            <person name="Hornburger P."/>
            <person name="Mueller R.-W."/>
            <person name="Bruemmer F."/>
            <person name="Labrenz M."/>
            <person name="Spormann A.M."/>
            <person name="Op den Camp H."/>
            <person name="Overmann J."/>
            <person name="Amann R."/>
            <person name="Jetten M.S.M."/>
            <person name="Mascher T."/>
            <person name="Medema M.H."/>
            <person name="Devos D.P."/>
            <person name="Kaster A.-K."/>
            <person name="Ovreas L."/>
            <person name="Rohde M."/>
            <person name="Galperin M.Y."/>
            <person name="Jogler C."/>
        </authorList>
    </citation>
    <scope>NUCLEOTIDE SEQUENCE [LARGE SCALE GENOMIC DNA]</scope>
    <source>
        <strain evidence="1 2">Pla175</strain>
    </source>
</reference>
<dbReference type="AlphaFoldDB" id="A0A518D7H1"/>
<keyword evidence="2" id="KW-1185">Reference proteome</keyword>
<dbReference type="Proteomes" id="UP000317429">
    <property type="component" value="Chromosome"/>
</dbReference>
<name>A0A518D7H1_9BACT</name>
<dbReference type="KEGG" id="pnd:Pla175_07870"/>